<evidence type="ECO:0000256" key="3">
    <source>
        <dbReference type="ARBA" id="ARBA00023038"/>
    </source>
</evidence>
<protein>
    <recommendedName>
        <fullName evidence="5">LIM zinc-binding domain-containing protein</fullName>
    </recommendedName>
</protein>
<evidence type="ECO:0000313" key="6">
    <source>
        <dbReference type="EMBL" id="CAF1086861.1"/>
    </source>
</evidence>
<dbReference type="SUPFAM" id="SSF57716">
    <property type="entry name" value="Glucocorticoid receptor-like (DNA-binding domain)"/>
    <property type="match status" value="1"/>
</dbReference>
<dbReference type="EMBL" id="CAJNOU010000780">
    <property type="protein sequence ID" value="CAF1086861.1"/>
    <property type="molecule type" value="Genomic_DNA"/>
</dbReference>
<feature type="domain" description="LIM zinc-binding" evidence="5">
    <location>
        <begin position="215"/>
        <end position="286"/>
    </location>
</feature>
<keyword evidence="1 4" id="KW-0479">Metal-binding</keyword>
<keyword evidence="2 4" id="KW-0862">Zinc</keyword>
<organism evidence="6 7">
    <name type="scientific">Rotaria sordida</name>
    <dbReference type="NCBI Taxonomy" id="392033"/>
    <lineage>
        <taxon>Eukaryota</taxon>
        <taxon>Metazoa</taxon>
        <taxon>Spiralia</taxon>
        <taxon>Gnathifera</taxon>
        <taxon>Rotifera</taxon>
        <taxon>Eurotatoria</taxon>
        <taxon>Bdelloidea</taxon>
        <taxon>Philodinida</taxon>
        <taxon>Philodinidae</taxon>
        <taxon>Rotaria</taxon>
    </lineage>
</organism>
<name>A0A814N175_9BILA</name>
<evidence type="ECO:0000313" key="7">
    <source>
        <dbReference type="Proteomes" id="UP000663889"/>
    </source>
</evidence>
<evidence type="ECO:0000256" key="1">
    <source>
        <dbReference type="ARBA" id="ARBA00022723"/>
    </source>
</evidence>
<dbReference type="PROSITE" id="PS50023">
    <property type="entry name" value="LIM_DOMAIN_2"/>
    <property type="match status" value="1"/>
</dbReference>
<sequence length="286" mass="33894">MEKEEEKEEEYVSEILLELQPRSRRSYRRLFGIRENNFLNKESFDRIAFTKIFLKKYNKKVVKRGEHIICDNLIIGIICDILIIGVKQIKRNIHLFNKYYFNYILYIKKKAGASSTYSGNTRVEFLIKGLPFGNEEKGQLDNKIMDNKRCLNEYFISDLLTKSDQTNINLEVEQVYSCYCSQCKKGLIQGDFYIKSGNWTRPIICLSCYYLLFTYKCTRCKKSITFDHKSLTSDGLTSIRFVEHKNFYWHSDCCVCVTCLQSLIGQKFYQDQIYNQLFCLQHIPHQ</sequence>
<accession>A0A814N175</accession>
<dbReference type="InterPro" id="IPR001781">
    <property type="entry name" value="Znf_LIM"/>
</dbReference>
<dbReference type="SMART" id="SM00132">
    <property type="entry name" value="LIM"/>
    <property type="match status" value="1"/>
</dbReference>
<dbReference type="Proteomes" id="UP000663889">
    <property type="component" value="Unassembled WGS sequence"/>
</dbReference>
<reference evidence="6" key="1">
    <citation type="submission" date="2021-02" db="EMBL/GenBank/DDBJ databases">
        <authorList>
            <person name="Nowell W R."/>
        </authorList>
    </citation>
    <scope>NUCLEOTIDE SEQUENCE</scope>
</reference>
<evidence type="ECO:0000259" key="5">
    <source>
        <dbReference type="PROSITE" id="PS50023"/>
    </source>
</evidence>
<evidence type="ECO:0000256" key="4">
    <source>
        <dbReference type="PROSITE-ProRule" id="PRU00125"/>
    </source>
</evidence>
<gene>
    <name evidence="6" type="ORF">SEV965_LOCUS15152</name>
</gene>
<proteinExistence type="predicted"/>
<dbReference type="GO" id="GO:0046872">
    <property type="term" value="F:metal ion binding"/>
    <property type="evidence" value="ECO:0007669"/>
    <property type="project" value="UniProtKB-KW"/>
</dbReference>
<comment type="caution">
    <text evidence="6">The sequence shown here is derived from an EMBL/GenBank/DDBJ whole genome shotgun (WGS) entry which is preliminary data.</text>
</comment>
<evidence type="ECO:0000256" key="2">
    <source>
        <dbReference type="ARBA" id="ARBA00022833"/>
    </source>
</evidence>
<keyword evidence="3 4" id="KW-0440">LIM domain</keyword>
<dbReference type="AlphaFoldDB" id="A0A814N175"/>
<dbReference type="Gene3D" id="2.10.110.10">
    <property type="entry name" value="Cysteine Rich Protein"/>
    <property type="match status" value="1"/>
</dbReference>